<evidence type="ECO:0000313" key="3">
    <source>
        <dbReference type="Proteomes" id="UP000735302"/>
    </source>
</evidence>
<keyword evidence="1" id="KW-0812">Transmembrane</keyword>
<dbReference type="Proteomes" id="UP000735302">
    <property type="component" value="Unassembled WGS sequence"/>
</dbReference>
<accession>A0AAV3Z4M6</accession>
<feature type="transmembrane region" description="Helical" evidence="1">
    <location>
        <begin position="38"/>
        <end position="57"/>
    </location>
</feature>
<dbReference type="EMBL" id="BLXT01001985">
    <property type="protein sequence ID" value="GFN90089.1"/>
    <property type="molecule type" value="Genomic_DNA"/>
</dbReference>
<gene>
    <name evidence="2" type="ORF">PoB_001659500</name>
</gene>
<organism evidence="2 3">
    <name type="scientific">Plakobranchus ocellatus</name>
    <dbReference type="NCBI Taxonomy" id="259542"/>
    <lineage>
        <taxon>Eukaryota</taxon>
        <taxon>Metazoa</taxon>
        <taxon>Spiralia</taxon>
        <taxon>Lophotrochozoa</taxon>
        <taxon>Mollusca</taxon>
        <taxon>Gastropoda</taxon>
        <taxon>Heterobranchia</taxon>
        <taxon>Euthyneura</taxon>
        <taxon>Panpulmonata</taxon>
        <taxon>Sacoglossa</taxon>
        <taxon>Placobranchoidea</taxon>
        <taxon>Plakobranchidae</taxon>
        <taxon>Plakobranchus</taxon>
    </lineage>
</organism>
<sequence>MEVCSASSPQRMKPTLTLAKARHLGRGHMTRFRRYSHVFDLFFYRLWSACIFAAFFLQRSPLESECLKCPALAATDFWTRLTLRWTARKTNKRRPGGKG</sequence>
<keyword evidence="3" id="KW-1185">Reference proteome</keyword>
<dbReference type="AlphaFoldDB" id="A0AAV3Z4M6"/>
<keyword evidence="1" id="KW-1133">Transmembrane helix</keyword>
<evidence type="ECO:0000256" key="1">
    <source>
        <dbReference type="SAM" id="Phobius"/>
    </source>
</evidence>
<reference evidence="2 3" key="1">
    <citation type="journal article" date="2021" name="Elife">
        <title>Chloroplast acquisition without the gene transfer in kleptoplastic sea slugs, Plakobranchus ocellatus.</title>
        <authorList>
            <person name="Maeda T."/>
            <person name="Takahashi S."/>
            <person name="Yoshida T."/>
            <person name="Shimamura S."/>
            <person name="Takaki Y."/>
            <person name="Nagai Y."/>
            <person name="Toyoda A."/>
            <person name="Suzuki Y."/>
            <person name="Arimoto A."/>
            <person name="Ishii H."/>
            <person name="Satoh N."/>
            <person name="Nishiyama T."/>
            <person name="Hasebe M."/>
            <person name="Maruyama T."/>
            <person name="Minagawa J."/>
            <person name="Obokata J."/>
            <person name="Shigenobu S."/>
        </authorList>
    </citation>
    <scope>NUCLEOTIDE SEQUENCE [LARGE SCALE GENOMIC DNA]</scope>
</reference>
<name>A0AAV3Z4M6_9GAST</name>
<proteinExistence type="predicted"/>
<keyword evidence="1" id="KW-0472">Membrane</keyword>
<comment type="caution">
    <text evidence="2">The sequence shown here is derived from an EMBL/GenBank/DDBJ whole genome shotgun (WGS) entry which is preliminary data.</text>
</comment>
<evidence type="ECO:0000313" key="2">
    <source>
        <dbReference type="EMBL" id="GFN90089.1"/>
    </source>
</evidence>
<protein>
    <submittedName>
        <fullName evidence="2">Uncharacterized protein</fullName>
    </submittedName>
</protein>